<dbReference type="PANTHER" id="PTHR38479:SF2">
    <property type="entry name" value="WINGED HELIX DNA-BINDING DOMAIN-CONTAINING PROTEIN"/>
    <property type="match status" value="1"/>
</dbReference>
<evidence type="ECO:0000256" key="1">
    <source>
        <dbReference type="SAM" id="MobiDB-lite"/>
    </source>
</evidence>
<name>A0ABQ4BSU9_9ACTN</name>
<evidence type="ECO:0000313" key="3">
    <source>
        <dbReference type="Proteomes" id="UP000624709"/>
    </source>
</evidence>
<accession>A0ABQ4BSU9</accession>
<evidence type="ECO:0008006" key="4">
    <source>
        <dbReference type="Google" id="ProtNLM"/>
    </source>
</evidence>
<dbReference type="RefSeq" id="WP_239165116.1">
    <property type="nucleotide sequence ID" value="NZ_BAAATY010000076.1"/>
</dbReference>
<evidence type="ECO:0000313" key="2">
    <source>
        <dbReference type="EMBL" id="GIE73754.1"/>
    </source>
</evidence>
<proteinExistence type="predicted"/>
<comment type="caution">
    <text evidence="2">The sequence shown here is derived from an EMBL/GenBank/DDBJ whole genome shotgun (WGS) entry which is preliminary data.</text>
</comment>
<organism evidence="2 3">
    <name type="scientific">Actinoplanes palleronii</name>
    <dbReference type="NCBI Taxonomy" id="113570"/>
    <lineage>
        <taxon>Bacteria</taxon>
        <taxon>Bacillati</taxon>
        <taxon>Actinomycetota</taxon>
        <taxon>Actinomycetes</taxon>
        <taxon>Micromonosporales</taxon>
        <taxon>Micromonosporaceae</taxon>
        <taxon>Actinoplanes</taxon>
    </lineage>
</organism>
<reference evidence="2 3" key="1">
    <citation type="submission" date="2021-01" db="EMBL/GenBank/DDBJ databases">
        <title>Whole genome shotgun sequence of Actinoplanes palleronii NBRC 14916.</title>
        <authorList>
            <person name="Komaki H."/>
            <person name="Tamura T."/>
        </authorList>
    </citation>
    <scope>NUCLEOTIDE SEQUENCE [LARGE SCALE GENOMIC DNA]</scope>
    <source>
        <strain evidence="2 3">NBRC 14916</strain>
    </source>
</reference>
<dbReference type="EMBL" id="BOMS01000188">
    <property type="protein sequence ID" value="GIE73754.1"/>
    <property type="molecule type" value="Genomic_DNA"/>
</dbReference>
<gene>
    <name evidence="2" type="ORF">Apa02nite_098620</name>
</gene>
<sequence length="381" mass="41439">MTTAILDRRALNRATLARQFLLQRTGTPVLDTVAHLVGLQAQEPGEPFIGLWSRVEGFAPAELSRLLEDRAAVRMHLMRRTVHLVTADDAVAWRPRHQSLLRQKAVGVYRTDLAAVDLDELTARAQELMADGQPRSLGEVGRALAEHWPATRPRVLGEVAVAALVPSVQLPPRGTWRSSAGARYLPLSTWLTGSAPPPPPAPAPGRQPAVRSKADQSAAPSKADQLDPGDAELVRRYLRAFGPAASADLRAWCGLAGLPKAVAALRDELVTFRDDRGRMLLDLPDAPRPDPETPAPVRFLPAFDNAILGYHDRTRIIDDEHRNLSVAGIRVVLIDGRVAATWSTSTGPVVVTPLRPLTRPEQSEVTDEADRLTTFLATGND</sequence>
<dbReference type="InterPro" id="IPR009351">
    <property type="entry name" value="AlkZ-like"/>
</dbReference>
<protein>
    <recommendedName>
        <fullName evidence="4">Winged helix DNA-binding domain-containing protein</fullName>
    </recommendedName>
</protein>
<dbReference type="Proteomes" id="UP000624709">
    <property type="component" value="Unassembled WGS sequence"/>
</dbReference>
<feature type="compositionally biased region" description="Pro residues" evidence="1">
    <location>
        <begin position="195"/>
        <end position="205"/>
    </location>
</feature>
<feature type="region of interest" description="Disordered" evidence="1">
    <location>
        <begin position="191"/>
        <end position="227"/>
    </location>
</feature>
<dbReference type="Pfam" id="PF06224">
    <property type="entry name" value="AlkZ-like"/>
    <property type="match status" value="1"/>
</dbReference>
<keyword evidence="3" id="KW-1185">Reference proteome</keyword>
<dbReference type="PANTHER" id="PTHR38479">
    <property type="entry name" value="LMO0824 PROTEIN"/>
    <property type="match status" value="1"/>
</dbReference>